<dbReference type="Gene3D" id="3.30.420.40">
    <property type="match status" value="2"/>
</dbReference>
<comment type="catalytic activity">
    <reaction evidence="1">
        <text>1,6-anhydro-N-acetyl-beta-muramate + ATP + H2O = N-acetyl-D-muramate 6-phosphate + ADP + H(+)</text>
        <dbReference type="Rhea" id="RHEA:24952"/>
        <dbReference type="ChEBI" id="CHEBI:15377"/>
        <dbReference type="ChEBI" id="CHEBI:15378"/>
        <dbReference type="ChEBI" id="CHEBI:30616"/>
        <dbReference type="ChEBI" id="CHEBI:58690"/>
        <dbReference type="ChEBI" id="CHEBI:58722"/>
        <dbReference type="ChEBI" id="CHEBI:456216"/>
        <dbReference type="EC" id="2.7.1.170"/>
    </reaction>
</comment>
<proteinExistence type="inferred from homology"/>
<keyword evidence="1 2" id="KW-0808">Transferase</keyword>
<dbReference type="SUPFAM" id="SSF53067">
    <property type="entry name" value="Actin-like ATPase domain"/>
    <property type="match status" value="1"/>
</dbReference>
<keyword evidence="1" id="KW-0547">Nucleotide-binding</keyword>
<organism evidence="2 3">
    <name type="scientific">Sinobacterium norvegicum</name>
    <dbReference type="NCBI Taxonomy" id="1641715"/>
    <lineage>
        <taxon>Bacteria</taxon>
        <taxon>Pseudomonadati</taxon>
        <taxon>Pseudomonadota</taxon>
        <taxon>Gammaproteobacteria</taxon>
        <taxon>Cellvibrionales</taxon>
        <taxon>Spongiibacteraceae</taxon>
        <taxon>Sinobacterium</taxon>
    </lineage>
</organism>
<comment type="caution">
    <text evidence="2">The sequence shown here is derived from an EMBL/GenBank/DDBJ whole genome shotgun (WGS) entry which is preliminary data.</text>
</comment>
<dbReference type="PANTHER" id="PTHR30605">
    <property type="entry name" value="ANHYDRO-N-ACETYLMURAMIC ACID KINASE"/>
    <property type="match status" value="1"/>
</dbReference>
<dbReference type="InterPro" id="IPR005338">
    <property type="entry name" value="Anhydro_N_Ac-Mur_kinase"/>
</dbReference>
<keyword evidence="3" id="KW-1185">Reference proteome</keyword>
<dbReference type="NCBIfam" id="NF007139">
    <property type="entry name" value="PRK09585.1-3"/>
    <property type="match status" value="1"/>
</dbReference>
<evidence type="ECO:0000256" key="1">
    <source>
        <dbReference type="HAMAP-Rule" id="MF_01270"/>
    </source>
</evidence>
<dbReference type="RefSeq" id="WP_237445486.1">
    <property type="nucleotide sequence ID" value="NZ_CAKLPX010000004.1"/>
</dbReference>
<protein>
    <recommendedName>
        <fullName evidence="1">Anhydro-N-acetylmuramic acid kinase</fullName>
        <ecNumber evidence="1">2.7.1.170</ecNumber>
    </recommendedName>
    <alternativeName>
        <fullName evidence="1">AnhMurNAc kinase</fullName>
    </alternativeName>
</protein>
<evidence type="ECO:0000313" key="2">
    <source>
        <dbReference type="EMBL" id="CAH0992798.1"/>
    </source>
</evidence>
<keyword evidence="1 2" id="KW-0418">Kinase</keyword>
<keyword evidence="1" id="KW-0067">ATP-binding</keyword>
<reference evidence="2" key="1">
    <citation type="submission" date="2021-12" db="EMBL/GenBank/DDBJ databases">
        <authorList>
            <person name="Rodrigo-Torres L."/>
            <person name="Arahal R. D."/>
            <person name="Lucena T."/>
        </authorList>
    </citation>
    <scope>NUCLEOTIDE SEQUENCE</scope>
    <source>
        <strain evidence="2">CECT 8267</strain>
    </source>
</reference>
<comment type="similarity">
    <text evidence="1">Belongs to the anhydro-N-acetylmuramic acid kinase family.</text>
</comment>
<dbReference type="InterPro" id="IPR043129">
    <property type="entry name" value="ATPase_NBD"/>
</dbReference>
<name>A0ABN8EMB0_9GAMM</name>
<evidence type="ECO:0000313" key="3">
    <source>
        <dbReference type="Proteomes" id="UP000838100"/>
    </source>
</evidence>
<comment type="pathway">
    <text evidence="1">Cell wall biogenesis; peptidoglycan recycling.</text>
</comment>
<dbReference type="CDD" id="cd24050">
    <property type="entry name" value="ASKHA_NBD_ANMK"/>
    <property type="match status" value="1"/>
</dbReference>
<accession>A0ABN8EMB0</accession>
<sequence length="377" mass="41377">MRTTPVADLYIGLMSGTSLDCIDAVIIQIDQGCIKLLNSISHPLDAPLRRNIEQLMQPGDNEIELMGRVDRSFSYCQAAAIKKLLIESEIDSSDICAIGSHGQTIRHRPNSQTTLRQHAFTLQIGCPSTLAFETGITTVADFRRKDIAAGGQGAPLAPMFHRRMLGTNGDGAAICNIGGISNPTIITDKTILGFDSGPGNTLMDAWIEQCLGHRYDQNGDWANTGIVIDQLLKQMLAEDYFQQSAPKSTGRELFNRPWLQSQLDLCAKNYRPEDVQRTLLELTAQSISDSLKPYKKKIKSLYLCGGGAHNTLLKQRLTEINPIFHVATTAELGIDPDWVEACAFGWLAHQTINHRTANACSITGASRETILGGIYYS</sequence>
<gene>
    <name evidence="1 2" type="primary">anmK</name>
    <name evidence="2" type="ORF">SIN8267_02935</name>
</gene>
<dbReference type="PANTHER" id="PTHR30605:SF0">
    <property type="entry name" value="ANHYDRO-N-ACETYLMURAMIC ACID KINASE"/>
    <property type="match status" value="1"/>
</dbReference>
<keyword evidence="1" id="KW-0119">Carbohydrate metabolism</keyword>
<dbReference type="EMBL" id="CAKLPX010000004">
    <property type="protein sequence ID" value="CAH0992798.1"/>
    <property type="molecule type" value="Genomic_DNA"/>
</dbReference>
<feature type="binding site" evidence="1">
    <location>
        <begin position="16"/>
        <end position="23"/>
    </location>
    <ligand>
        <name>ATP</name>
        <dbReference type="ChEBI" id="CHEBI:30616"/>
    </ligand>
</feature>
<comment type="function">
    <text evidence="1">Catalyzes the specific phosphorylation of 1,6-anhydro-N-acetylmuramic acid (anhMurNAc) with the simultaneous cleavage of the 1,6-anhydro ring, generating MurNAc-6-P. Is required for the utilization of anhMurNAc either imported from the medium or derived from its own cell wall murein, and thus plays a role in cell wall recycling.</text>
</comment>
<dbReference type="Pfam" id="PF03702">
    <property type="entry name" value="AnmK"/>
    <property type="match status" value="1"/>
</dbReference>
<comment type="pathway">
    <text evidence="1">Amino-sugar metabolism; 1,6-anhydro-N-acetylmuramate degradation.</text>
</comment>
<dbReference type="HAMAP" id="MF_01270">
    <property type="entry name" value="AnhMurNAc_kinase"/>
    <property type="match status" value="1"/>
</dbReference>
<dbReference type="GO" id="GO:0016301">
    <property type="term" value="F:kinase activity"/>
    <property type="evidence" value="ECO:0007669"/>
    <property type="project" value="UniProtKB-KW"/>
</dbReference>
<dbReference type="EC" id="2.7.1.170" evidence="1"/>
<dbReference type="Proteomes" id="UP000838100">
    <property type="component" value="Unassembled WGS sequence"/>
</dbReference>